<protein>
    <submittedName>
        <fullName evidence="2">Uncharacterized protein</fullName>
    </submittedName>
</protein>
<dbReference type="AlphaFoldDB" id="A0A9D4RYF9"/>
<keyword evidence="3" id="KW-1185">Reference proteome</keyword>
<gene>
    <name evidence="2" type="ORF">DPMN_009764</name>
</gene>
<accession>A0A9D4RYF9</accession>
<proteinExistence type="predicted"/>
<evidence type="ECO:0000256" key="1">
    <source>
        <dbReference type="SAM" id="MobiDB-lite"/>
    </source>
</evidence>
<reference evidence="2" key="1">
    <citation type="journal article" date="2019" name="bioRxiv">
        <title>The Genome of the Zebra Mussel, Dreissena polymorpha: A Resource for Invasive Species Research.</title>
        <authorList>
            <person name="McCartney M.A."/>
            <person name="Auch B."/>
            <person name="Kono T."/>
            <person name="Mallez S."/>
            <person name="Zhang Y."/>
            <person name="Obille A."/>
            <person name="Becker A."/>
            <person name="Abrahante J.E."/>
            <person name="Garbe J."/>
            <person name="Badalamenti J.P."/>
            <person name="Herman A."/>
            <person name="Mangelson H."/>
            <person name="Liachko I."/>
            <person name="Sullivan S."/>
            <person name="Sone E.D."/>
            <person name="Koren S."/>
            <person name="Silverstein K.A.T."/>
            <person name="Beckman K.B."/>
            <person name="Gohl D.M."/>
        </authorList>
    </citation>
    <scope>NUCLEOTIDE SEQUENCE</scope>
    <source>
        <strain evidence="2">Duluth1</strain>
        <tissue evidence="2">Whole animal</tissue>
    </source>
</reference>
<feature type="compositionally biased region" description="Basic and acidic residues" evidence="1">
    <location>
        <begin position="42"/>
        <end position="54"/>
    </location>
</feature>
<reference evidence="2" key="2">
    <citation type="submission" date="2020-11" db="EMBL/GenBank/DDBJ databases">
        <authorList>
            <person name="McCartney M.A."/>
            <person name="Auch B."/>
            <person name="Kono T."/>
            <person name="Mallez S."/>
            <person name="Becker A."/>
            <person name="Gohl D.M."/>
            <person name="Silverstein K.A.T."/>
            <person name="Koren S."/>
            <person name="Bechman K.B."/>
            <person name="Herman A."/>
            <person name="Abrahante J.E."/>
            <person name="Garbe J."/>
        </authorList>
    </citation>
    <scope>NUCLEOTIDE SEQUENCE</scope>
    <source>
        <strain evidence="2">Duluth1</strain>
        <tissue evidence="2">Whole animal</tissue>
    </source>
</reference>
<name>A0A9D4RYF9_DREPO</name>
<evidence type="ECO:0000313" key="3">
    <source>
        <dbReference type="Proteomes" id="UP000828390"/>
    </source>
</evidence>
<feature type="region of interest" description="Disordered" evidence="1">
    <location>
        <begin position="34"/>
        <end position="54"/>
    </location>
</feature>
<comment type="caution">
    <text evidence="2">The sequence shown here is derived from an EMBL/GenBank/DDBJ whole genome shotgun (WGS) entry which is preliminary data.</text>
</comment>
<dbReference type="Proteomes" id="UP000828390">
    <property type="component" value="Unassembled WGS sequence"/>
</dbReference>
<dbReference type="EMBL" id="JAIWYP010000001">
    <property type="protein sequence ID" value="KAH3885766.1"/>
    <property type="molecule type" value="Genomic_DNA"/>
</dbReference>
<sequence length="54" mass="6229">MEKEQTNFRDDLSYLKAPSMRNNLIFTGVPVNNTAENETPEVTEKKLREHLHAA</sequence>
<organism evidence="2 3">
    <name type="scientific">Dreissena polymorpha</name>
    <name type="common">Zebra mussel</name>
    <name type="synonym">Mytilus polymorpha</name>
    <dbReference type="NCBI Taxonomy" id="45954"/>
    <lineage>
        <taxon>Eukaryota</taxon>
        <taxon>Metazoa</taxon>
        <taxon>Spiralia</taxon>
        <taxon>Lophotrochozoa</taxon>
        <taxon>Mollusca</taxon>
        <taxon>Bivalvia</taxon>
        <taxon>Autobranchia</taxon>
        <taxon>Heteroconchia</taxon>
        <taxon>Euheterodonta</taxon>
        <taxon>Imparidentia</taxon>
        <taxon>Neoheterodontei</taxon>
        <taxon>Myida</taxon>
        <taxon>Dreissenoidea</taxon>
        <taxon>Dreissenidae</taxon>
        <taxon>Dreissena</taxon>
    </lineage>
</organism>
<evidence type="ECO:0000313" key="2">
    <source>
        <dbReference type="EMBL" id="KAH3885766.1"/>
    </source>
</evidence>